<reference evidence="3 4" key="1">
    <citation type="submission" date="2024-07" db="EMBL/GenBank/DDBJ databases">
        <authorList>
            <person name="Hebao G."/>
        </authorList>
    </citation>
    <scope>NUCLEOTIDE SEQUENCE [LARGE SCALE GENOMIC DNA]</scope>
    <source>
        <strain evidence="3 4">ACCC 02193</strain>
    </source>
</reference>
<dbReference type="Gene3D" id="3.10.450.350">
    <property type="match status" value="1"/>
</dbReference>
<feature type="domain" description="Opacity-associated protein A LysM-like" evidence="1">
    <location>
        <begin position="95"/>
        <end position="176"/>
    </location>
</feature>
<dbReference type="Proteomes" id="UP001565243">
    <property type="component" value="Unassembled WGS sequence"/>
</dbReference>
<accession>A0ABV4E5K3</accession>
<comment type="caution">
    <text evidence="3">The sequence shown here is derived from an EMBL/GenBank/DDBJ whole genome shotgun (WGS) entry which is preliminary data.</text>
</comment>
<dbReference type="EMBL" id="JBGFFX010000003">
    <property type="protein sequence ID" value="MEY8770200.1"/>
    <property type="molecule type" value="Genomic_DNA"/>
</dbReference>
<dbReference type="RefSeq" id="WP_253455851.1">
    <property type="nucleotide sequence ID" value="NZ_JBGFFX010000003.1"/>
</dbReference>
<proteinExistence type="predicted"/>
<evidence type="ECO:0000259" key="2">
    <source>
        <dbReference type="Pfam" id="PF08525"/>
    </source>
</evidence>
<evidence type="ECO:0000313" key="4">
    <source>
        <dbReference type="Proteomes" id="UP001565243"/>
    </source>
</evidence>
<feature type="domain" description="Opacity-associated protein A-like N-terminal" evidence="2">
    <location>
        <begin position="25"/>
        <end position="52"/>
    </location>
</feature>
<sequence length="179" mass="19968">MPVTKASPASKWFNWLWHLADSARWMDPLPSFHRRGIILAGALVLLAFLWPSPRQPEQTERPVNVERTTTDVPLQAELSGRVDNSQQPKGDAQGQWTNYQIANGQTLAQLFRDHNLPVNDVFAMARVEGNDKPLSNLQAGQAVRIRQNSHGVVTGLAVTTEQGEILFTRQPDGAFLQVH</sequence>
<dbReference type="InterPro" id="IPR013731">
    <property type="entry name" value="OapA_N"/>
</dbReference>
<keyword evidence="4" id="KW-1185">Reference proteome</keyword>
<protein>
    <submittedName>
        <fullName evidence="3">OapA family protein</fullName>
    </submittedName>
</protein>
<organism evidence="3 4">
    <name type="scientific">Erwinia aeris</name>
    <dbReference type="NCBI Taxonomy" id="3239803"/>
    <lineage>
        <taxon>Bacteria</taxon>
        <taxon>Pseudomonadati</taxon>
        <taxon>Pseudomonadota</taxon>
        <taxon>Gammaproteobacteria</taxon>
        <taxon>Enterobacterales</taxon>
        <taxon>Erwiniaceae</taxon>
        <taxon>Erwinia</taxon>
    </lineage>
</organism>
<dbReference type="InterPro" id="IPR007340">
    <property type="entry name" value="LysM_Opacity-associatedA"/>
</dbReference>
<gene>
    <name evidence="3" type="ORF">AB6T85_07145</name>
</gene>
<evidence type="ECO:0000259" key="1">
    <source>
        <dbReference type="Pfam" id="PF04225"/>
    </source>
</evidence>
<evidence type="ECO:0000313" key="3">
    <source>
        <dbReference type="EMBL" id="MEY8770200.1"/>
    </source>
</evidence>
<dbReference type="Pfam" id="PF08525">
    <property type="entry name" value="OapA_N"/>
    <property type="match status" value="1"/>
</dbReference>
<dbReference type="Pfam" id="PF04225">
    <property type="entry name" value="LysM_OapA"/>
    <property type="match status" value="1"/>
</dbReference>
<name>A0ABV4E5K3_9GAMM</name>